<evidence type="ECO:0000256" key="4">
    <source>
        <dbReference type="SAM" id="SignalP"/>
    </source>
</evidence>
<evidence type="ECO:0000313" key="7">
    <source>
        <dbReference type="Proteomes" id="UP000198877"/>
    </source>
</evidence>
<gene>
    <name evidence="6" type="ORF">SAMN04488591_3100</name>
</gene>
<dbReference type="PANTHER" id="PTHR30024:SF47">
    <property type="entry name" value="TAURINE-BINDING PERIPLASMIC PROTEIN"/>
    <property type="match status" value="1"/>
</dbReference>
<feature type="domain" description="SsuA/THI5-like" evidence="5">
    <location>
        <begin position="60"/>
        <end position="269"/>
    </location>
</feature>
<evidence type="ECO:0000256" key="1">
    <source>
        <dbReference type="ARBA" id="ARBA00004418"/>
    </source>
</evidence>
<feature type="chain" id="PRO_5038857713" evidence="4">
    <location>
        <begin position="24"/>
        <end position="367"/>
    </location>
</feature>
<accession>A0A1I6IXV1</accession>
<dbReference type="Proteomes" id="UP000198877">
    <property type="component" value="Unassembled WGS sequence"/>
</dbReference>
<protein>
    <submittedName>
        <fullName evidence="6">NitT/TauT family transport system substrate-binding protein</fullName>
    </submittedName>
</protein>
<comment type="subcellular location">
    <subcellularLocation>
        <location evidence="1">Periplasm</location>
    </subcellularLocation>
</comment>
<dbReference type="SUPFAM" id="SSF53850">
    <property type="entry name" value="Periplasmic binding protein-like II"/>
    <property type="match status" value="1"/>
</dbReference>
<feature type="signal peptide" evidence="4">
    <location>
        <begin position="1"/>
        <end position="23"/>
    </location>
</feature>
<reference evidence="7" key="1">
    <citation type="submission" date="2016-10" db="EMBL/GenBank/DDBJ databases">
        <authorList>
            <person name="Varghese N."/>
            <person name="Submissions S."/>
        </authorList>
    </citation>
    <scope>NUCLEOTIDE SEQUENCE [LARGE SCALE GENOMIC DNA]</scope>
    <source>
        <strain evidence="7">CL127</strain>
    </source>
</reference>
<evidence type="ECO:0000256" key="2">
    <source>
        <dbReference type="ARBA" id="ARBA00010742"/>
    </source>
</evidence>
<organism evidence="6 7">
    <name type="scientific">Microbacterium azadirachtae</name>
    <dbReference type="NCBI Taxonomy" id="582680"/>
    <lineage>
        <taxon>Bacteria</taxon>
        <taxon>Bacillati</taxon>
        <taxon>Actinomycetota</taxon>
        <taxon>Actinomycetes</taxon>
        <taxon>Micrococcales</taxon>
        <taxon>Microbacteriaceae</taxon>
        <taxon>Microbacterium</taxon>
    </lineage>
</organism>
<dbReference type="GO" id="GO:0042597">
    <property type="term" value="C:periplasmic space"/>
    <property type="evidence" value="ECO:0007669"/>
    <property type="project" value="UniProtKB-SubCell"/>
</dbReference>
<evidence type="ECO:0000256" key="3">
    <source>
        <dbReference type="ARBA" id="ARBA00022729"/>
    </source>
</evidence>
<dbReference type="GO" id="GO:0042918">
    <property type="term" value="P:alkanesulfonate transmembrane transport"/>
    <property type="evidence" value="ECO:0007669"/>
    <property type="project" value="TreeGrafter"/>
</dbReference>
<name>A0A1I6IXV1_9MICO</name>
<dbReference type="Pfam" id="PF09084">
    <property type="entry name" value="NMT1"/>
    <property type="match status" value="1"/>
</dbReference>
<dbReference type="AlphaFoldDB" id="A0A1I6IXV1"/>
<dbReference type="Gene3D" id="3.40.190.10">
    <property type="entry name" value="Periplasmic binding protein-like II"/>
    <property type="match status" value="2"/>
</dbReference>
<evidence type="ECO:0000259" key="5">
    <source>
        <dbReference type="Pfam" id="PF09084"/>
    </source>
</evidence>
<dbReference type="InterPro" id="IPR015168">
    <property type="entry name" value="SsuA/THI5"/>
</dbReference>
<sequence length="367" mass="37670">MNKRGIVAVAAAGALALSLAACSGGASGSSGSSSSAGAGNGTPETVKIMVGGIDKQIYLPYKLADQLGFYKKFGVNVELSTEQNGGVGAEDAMISGQVDFAGAWYNHTIELQPKGKEVIDVVQLSGAPGERLMCTDKSGVKSAADIKGKNMGVTDLGSGTDKLTQFIAHKAGLSTSDYQTVAVHAGATAIAALKQGSADCAMTTQPTVTALTSQKVADTVVDLASTEGAKKALGGAWPAAGLLGRSEWVNKHKDATQRVVNALVATMHWIDEHSAADIANKLPAEYVNNSTITKDQYVAGLTTDKGQFLPDGIMPAGGPKTVLDMEKQLGLDTSKVDLSKTFTNDYAQKANKDAGTKVSTTPAGSDG</sequence>
<dbReference type="PROSITE" id="PS51257">
    <property type="entry name" value="PROKAR_LIPOPROTEIN"/>
    <property type="match status" value="1"/>
</dbReference>
<dbReference type="RefSeq" id="WP_091741310.1">
    <property type="nucleotide sequence ID" value="NZ_FOYR01000004.1"/>
</dbReference>
<dbReference type="PANTHER" id="PTHR30024">
    <property type="entry name" value="ALIPHATIC SULFONATES-BINDING PROTEIN-RELATED"/>
    <property type="match status" value="1"/>
</dbReference>
<evidence type="ECO:0000313" key="6">
    <source>
        <dbReference type="EMBL" id="SFR71547.1"/>
    </source>
</evidence>
<keyword evidence="3 4" id="KW-0732">Signal</keyword>
<dbReference type="EMBL" id="FOYR01000004">
    <property type="protein sequence ID" value="SFR71547.1"/>
    <property type="molecule type" value="Genomic_DNA"/>
</dbReference>
<proteinExistence type="inferred from homology"/>
<comment type="similarity">
    <text evidence="2">Belongs to the bacterial solute-binding protein SsuA/TauA family.</text>
</comment>